<accession>A0AAX2ZDA5</accession>
<dbReference type="AlphaFoldDB" id="A0AAX2ZDA5"/>
<dbReference type="Proteomes" id="UP001198983">
    <property type="component" value="Chromosome"/>
</dbReference>
<gene>
    <name evidence="1" type="ORF">JW646_11850</name>
</gene>
<dbReference type="InterPro" id="IPR027417">
    <property type="entry name" value="P-loop_NTPase"/>
</dbReference>
<proteinExistence type="predicted"/>
<reference evidence="1 2" key="1">
    <citation type="journal article" date="2023" name="Int. J. Syst. Evol. Microbiol.">
        <title>Terrisporobacter hibernicus sp. nov., isolated from bovine faeces in Northern Ireland.</title>
        <authorList>
            <person name="Mitchell M."/>
            <person name="Nguyen S.V."/>
            <person name="Connor M."/>
            <person name="Fairley D.J."/>
            <person name="Donoghue O."/>
            <person name="Marshall H."/>
            <person name="Koolman L."/>
            <person name="McMullan G."/>
            <person name="Schaffer K.E."/>
            <person name="McGrath J.W."/>
            <person name="Fanning S."/>
        </authorList>
    </citation>
    <scope>NUCLEOTIDE SEQUENCE [LARGE SCALE GENOMIC DNA]</scope>
    <source>
        <strain evidence="1 2">MCA3</strain>
    </source>
</reference>
<protein>
    <recommendedName>
        <fullName evidence="3">DNA helicase</fullName>
    </recommendedName>
</protein>
<dbReference type="EMBL" id="CP081135">
    <property type="protein sequence ID" value="UEL46340.1"/>
    <property type="molecule type" value="Genomic_DNA"/>
</dbReference>
<organism evidence="1 2">
    <name type="scientific">Terrisporobacter hibernicus</name>
    <dbReference type="NCBI Taxonomy" id="2813371"/>
    <lineage>
        <taxon>Bacteria</taxon>
        <taxon>Bacillati</taxon>
        <taxon>Bacillota</taxon>
        <taxon>Clostridia</taxon>
        <taxon>Peptostreptococcales</taxon>
        <taxon>Peptostreptococcaceae</taxon>
        <taxon>Terrisporobacter</taxon>
    </lineage>
</organism>
<sequence length="631" mass="74960">MKYLFQEIDLNKKKEKIVNIYENIIKENNYRSKDILFLVPNGITKLSYMRSINLPFSEELRITTYSHFAQSEIIKYWSIIESNCDKIKSNKTSPSFISQSLSEYMIMKYIHKTREEENYFQDIVGTNKSICRNILDNLNKSCFNNIDIKNIGEKIYNSKKNRNDLNRYSYSQMQEVIDFYMETLLSKGIIDNSIAVYLYNNYLLNTEDYTKRLKREYRYLIVDSLENASVSECNLISQLLNEVQGGYIFYDKSKDYSSFKNVDIAYIEDNILKEYFPTESYYLETIGIKSLYKENQSIKLQDSYHLYDEMIEGVTEKILQLKKEGKNLRDVVIISPVNNSILDYKICNKLKSKNIKVANTKLDNKIIDHPYANALVVATCIFYNLQYLIKEEEYINFIEVLFDINKIKAIRMFNKRHENDEYKSLIEYIKNKEKDNLRISEFLLQFYIEKMLNLKDGKKNVDFCKDIIKQGDIFSEILEELNIEEKEKYEVFVKCLKDNINDYYVSADIEDMKNSDKVIITTPYTYISSNINRKIQLWIDVGSNAWNMKIEKDIANPLVLRKSFHEKEIYSDEMEDRNKKYYLYNLIYNLLLNSEKIYAFKSEYSVNGFMQESMLYGLLLKILDKGETTNE</sequence>
<keyword evidence="2" id="KW-1185">Reference proteome</keyword>
<dbReference type="KEGG" id="tem:JW646_11850"/>
<evidence type="ECO:0000313" key="2">
    <source>
        <dbReference type="Proteomes" id="UP001198983"/>
    </source>
</evidence>
<evidence type="ECO:0008006" key="3">
    <source>
        <dbReference type="Google" id="ProtNLM"/>
    </source>
</evidence>
<evidence type="ECO:0000313" key="1">
    <source>
        <dbReference type="EMBL" id="UEL46340.1"/>
    </source>
</evidence>
<dbReference type="SUPFAM" id="SSF52540">
    <property type="entry name" value="P-loop containing nucleoside triphosphate hydrolases"/>
    <property type="match status" value="1"/>
</dbReference>
<name>A0AAX2ZDA5_9FIRM</name>
<dbReference type="RefSeq" id="WP_228415281.1">
    <property type="nucleotide sequence ID" value="NZ_CP081135.1"/>
</dbReference>